<feature type="region of interest" description="Disordered" evidence="18">
    <location>
        <begin position="211"/>
        <end position="241"/>
    </location>
</feature>
<comment type="subcellular location">
    <subcellularLocation>
        <location evidence="2">Cytoplasmic vesicle membrane</location>
        <topology evidence="2">Single-pass type I membrane protein</topology>
    </subcellularLocation>
    <subcellularLocation>
        <location evidence="4">Golgi apparatus membrane</location>
        <topology evidence="4">Single-pass type I membrane protein</topology>
    </subcellularLocation>
    <subcellularLocation>
        <location evidence="1">Mitochondrion membrane</location>
        <topology evidence="1">Single-pass membrane protein</topology>
    </subcellularLocation>
    <subcellularLocation>
        <location evidence="3">Preautophagosomal structure membrane</location>
        <topology evidence="3">Single-pass type I membrane protein</topology>
    </subcellularLocation>
</comment>
<dbReference type="PANTHER" id="PTHR15071:SF13">
    <property type="entry name" value="AUTOPHAGY-RELATED PROTEIN 27"/>
    <property type="match status" value="1"/>
</dbReference>
<evidence type="ECO:0000256" key="12">
    <source>
        <dbReference type="ARBA" id="ARBA00023006"/>
    </source>
</evidence>
<dbReference type="GO" id="GO:0031966">
    <property type="term" value="C:mitochondrial membrane"/>
    <property type="evidence" value="ECO:0007669"/>
    <property type="project" value="UniProtKB-SubCell"/>
</dbReference>
<sequence length="340" mass="35943">MVNHTTAPRPTPRLTATATTLALALVAALVAAAAQLPTAHAAKHILSPFACDSVTLPASKRTFDLSSIHYPLTWSNLERTPPTETRTTLLIDLCNPLPIDPATPQRDQCPPGTRICILIESIKDDKTTLTQAIPVAWSDVDGGKRIDVEVDHDDGERGFTLELPGATYADRAQKAEVELICDPRADQNAHPTSQTYDRAKGKLHLKWPTKFACSSSSSTPPKSPSSGDGGGGGKGDDSNPAEPAASAGWGFFSWLFFLVSFGFLAYMALGAYNNYNQYGASGWDLVPHRDFWRESPYIARDAASHMWRSIAGGSGSGSAGGLGFGGGGGGGGGRGAYEPL</sequence>
<evidence type="ECO:0000256" key="20">
    <source>
        <dbReference type="SAM" id="SignalP"/>
    </source>
</evidence>
<dbReference type="GO" id="GO:0000139">
    <property type="term" value="C:Golgi membrane"/>
    <property type="evidence" value="ECO:0007669"/>
    <property type="project" value="UniProtKB-SubCell"/>
</dbReference>
<dbReference type="RefSeq" id="XP_007878691.1">
    <property type="nucleotide sequence ID" value="XM_007880500.1"/>
</dbReference>
<evidence type="ECO:0000256" key="19">
    <source>
        <dbReference type="SAM" id="Phobius"/>
    </source>
</evidence>
<keyword evidence="8 19" id="KW-0812">Transmembrane</keyword>
<evidence type="ECO:0000259" key="21">
    <source>
        <dbReference type="PROSITE" id="PS51914"/>
    </source>
</evidence>
<evidence type="ECO:0000256" key="5">
    <source>
        <dbReference type="ARBA" id="ARBA00005363"/>
    </source>
</evidence>
<feature type="chain" id="PRO_5001599567" description="Autophagy-related protein 27" evidence="20">
    <location>
        <begin position="42"/>
        <end position="340"/>
    </location>
</feature>
<evidence type="ECO:0000313" key="23">
    <source>
        <dbReference type="Proteomes" id="UP000053664"/>
    </source>
</evidence>
<dbReference type="GO" id="GO:0015031">
    <property type="term" value="P:protein transport"/>
    <property type="evidence" value="ECO:0007669"/>
    <property type="project" value="UniProtKB-KW"/>
</dbReference>
<evidence type="ECO:0000256" key="4">
    <source>
        <dbReference type="ARBA" id="ARBA00004614"/>
    </source>
</evidence>
<dbReference type="GO" id="GO:0006914">
    <property type="term" value="P:autophagy"/>
    <property type="evidence" value="ECO:0007669"/>
    <property type="project" value="UniProtKB-KW"/>
</dbReference>
<evidence type="ECO:0000256" key="13">
    <source>
        <dbReference type="ARBA" id="ARBA00023034"/>
    </source>
</evidence>
<evidence type="ECO:0000256" key="3">
    <source>
        <dbReference type="ARBA" id="ARBA00004472"/>
    </source>
</evidence>
<feature type="transmembrane region" description="Helical" evidence="19">
    <location>
        <begin position="247"/>
        <end position="269"/>
    </location>
</feature>
<keyword evidence="14" id="KW-0496">Mitochondrion</keyword>
<name>A0A061H9B3_9BASI</name>
<evidence type="ECO:0000256" key="16">
    <source>
        <dbReference type="ARBA" id="ARBA00023157"/>
    </source>
</evidence>
<evidence type="ECO:0000256" key="15">
    <source>
        <dbReference type="ARBA" id="ARBA00023136"/>
    </source>
</evidence>
<keyword evidence="12" id="KW-0072">Autophagy</keyword>
<dbReference type="KEGG" id="pfp:PFL1_02983"/>
<dbReference type="EMBL" id="KE361631">
    <property type="protein sequence ID" value="EPQ29228.1"/>
    <property type="molecule type" value="Genomic_DNA"/>
</dbReference>
<keyword evidence="7" id="KW-0813">Transport</keyword>
<dbReference type="AlphaFoldDB" id="A0A061H9B3"/>
<gene>
    <name evidence="22" type="ORF">PFL1_02983</name>
</gene>
<organism evidence="22 23">
    <name type="scientific">Pseudozyma flocculosa PF-1</name>
    <dbReference type="NCBI Taxonomy" id="1277687"/>
    <lineage>
        <taxon>Eukaryota</taxon>
        <taxon>Fungi</taxon>
        <taxon>Dikarya</taxon>
        <taxon>Basidiomycota</taxon>
        <taxon>Ustilaginomycotina</taxon>
        <taxon>Ustilaginomycetes</taxon>
        <taxon>Ustilaginales</taxon>
        <taxon>Ustilaginaceae</taxon>
        <taxon>Pseudozyma</taxon>
    </lineage>
</organism>
<evidence type="ECO:0000256" key="11">
    <source>
        <dbReference type="ARBA" id="ARBA00022989"/>
    </source>
</evidence>
<dbReference type="eggNOG" id="ENOG502S1VT">
    <property type="taxonomic scope" value="Eukaryota"/>
</dbReference>
<keyword evidence="15 19" id="KW-0472">Membrane</keyword>
<feature type="compositionally biased region" description="Low complexity" evidence="18">
    <location>
        <begin position="214"/>
        <end position="226"/>
    </location>
</feature>
<proteinExistence type="inferred from homology"/>
<dbReference type="InterPro" id="IPR018939">
    <property type="entry name" value="Autophagy-rel_prot_27"/>
</dbReference>
<evidence type="ECO:0000256" key="9">
    <source>
        <dbReference type="ARBA" id="ARBA00022729"/>
    </source>
</evidence>
<reference evidence="22 23" key="1">
    <citation type="journal article" date="2013" name="Plant Cell">
        <title>The transition from a phytopathogenic smut ancestor to an anamorphic biocontrol agent deciphered by comparative whole-genome analysis.</title>
        <authorList>
            <person name="Lefebvre F."/>
            <person name="Joly D.L."/>
            <person name="Labbe C."/>
            <person name="Teichmann B."/>
            <person name="Linning R."/>
            <person name="Belzile F."/>
            <person name="Bakkeren G."/>
            <person name="Belanger R.R."/>
        </authorList>
    </citation>
    <scope>NUCLEOTIDE SEQUENCE [LARGE SCALE GENOMIC DNA]</scope>
    <source>
        <strain evidence="22 23">PF-1</strain>
    </source>
</reference>
<evidence type="ECO:0000256" key="17">
    <source>
        <dbReference type="ARBA" id="ARBA00023329"/>
    </source>
</evidence>
<dbReference type="InterPro" id="IPR009011">
    <property type="entry name" value="Man6P_isomerase_rcpt-bd_dom_sf"/>
</dbReference>
<keyword evidence="16" id="KW-1015">Disulfide bond</keyword>
<dbReference type="PANTHER" id="PTHR15071">
    <property type="entry name" value="MANNOSE-6-PHOSPHATE RECEPTOR FAMILY MEMBER"/>
    <property type="match status" value="1"/>
</dbReference>
<evidence type="ECO:0000256" key="10">
    <source>
        <dbReference type="ARBA" id="ARBA00022927"/>
    </source>
</evidence>
<evidence type="ECO:0000256" key="1">
    <source>
        <dbReference type="ARBA" id="ARBA00004304"/>
    </source>
</evidence>
<evidence type="ECO:0000256" key="18">
    <source>
        <dbReference type="SAM" id="MobiDB-lite"/>
    </source>
</evidence>
<evidence type="ECO:0000256" key="6">
    <source>
        <dbReference type="ARBA" id="ARBA00013776"/>
    </source>
</evidence>
<evidence type="ECO:0000256" key="8">
    <source>
        <dbReference type="ARBA" id="ARBA00022692"/>
    </source>
</evidence>
<comment type="similarity">
    <text evidence="5">Belongs to the ATG27 family.</text>
</comment>
<evidence type="ECO:0000256" key="14">
    <source>
        <dbReference type="ARBA" id="ARBA00023128"/>
    </source>
</evidence>
<dbReference type="Gene3D" id="2.70.130.10">
    <property type="entry name" value="Mannose-6-phosphate receptor binding domain"/>
    <property type="match status" value="1"/>
</dbReference>
<dbReference type="GO" id="GO:0034045">
    <property type="term" value="C:phagophore assembly site membrane"/>
    <property type="evidence" value="ECO:0007669"/>
    <property type="project" value="UniProtKB-SubCell"/>
</dbReference>
<dbReference type="OrthoDB" id="29460at2759"/>
<keyword evidence="17" id="KW-0968">Cytoplasmic vesicle</keyword>
<dbReference type="InterPro" id="IPR044865">
    <property type="entry name" value="MRH_dom"/>
</dbReference>
<feature type="domain" description="MRH" evidence="21">
    <location>
        <begin position="49"/>
        <end position="215"/>
    </location>
</feature>
<keyword evidence="9 20" id="KW-0732">Signal</keyword>
<dbReference type="HOGENOM" id="CLU_047751_1_0_1"/>
<accession>A0A061H9B3</accession>
<dbReference type="GO" id="GO:0030659">
    <property type="term" value="C:cytoplasmic vesicle membrane"/>
    <property type="evidence" value="ECO:0007669"/>
    <property type="project" value="UniProtKB-SubCell"/>
</dbReference>
<protein>
    <recommendedName>
        <fullName evidence="6">Autophagy-related protein 27</fullName>
    </recommendedName>
</protein>
<dbReference type="GeneID" id="19317095"/>
<evidence type="ECO:0000256" key="7">
    <source>
        <dbReference type="ARBA" id="ARBA00022448"/>
    </source>
</evidence>
<keyword evidence="11 19" id="KW-1133">Transmembrane helix</keyword>
<dbReference type="Proteomes" id="UP000053664">
    <property type="component" value="Unassembled WGS sequence"/>
</dbReference>
<evidence type="ECO:0000256" key="2">
    <source>
        <dbReference type="ARBA" id="ARBA00004358"/>
    </source>
</evidence>
<dbReference type="Pfam" id="PF09451">
    <property type="entry name" value="ATG27"/>
    <property type="match status" value="1"/>
</dbReference>
<evidence type="ECO:0000313" key="22">
    <source>
        <dbReference type="EMBL" id="EPQ29228.1"/>
    </source>
</evidence>
<keyword evidence="10" id="KW-0653">Protein transport</keyword>
<feature type="signal peptide" evidence="20">
    <location>
        <begin position="1"/>
        <end position="41"/>
    </location>
</feature>
<keyword evidence="13" id="KW-0333">Golgi apparatus</keyword>
<dbReference type="PROSITE" id="PS51914">
    <property type="entry name" value="MRH"/>
    <property type="match status" value="1"/>
</dbReference>